<dbReference type="InterPro" id="IPR017927">
    <property type="entry name" value="FAD-bd_FR_type"/>
</dbReference>
<keyword evidence="11" id="KW-1185">Reference proteome</keyword>
<keyword evidence="6" id="KW-0408">Iron</keyword>
<dbReference type="InterPro" id="IPR001041">
    <property type="entry name" value="2Fe-2S_ferredoxin-type"/>
</dbReference>
<dbReference type="PANTHER" id="PTHR47354">
    <property type="entry name" value="NADH OXIDOREDUCTASE HCR"/>
    <property type="match status" value="1"/>
</dbReference>
<accession>A0ABN3ADW7</accession>
<sequence length="347" mass="37237">MIPPDLRGRRDRDPFWVAVNAAFNGIQRVRSLRDPAPPRVRPVDRTMRLTVLEVREEAEDVAAVRLGAADGRALPGWQPGCHLDVLLPSGRRRQYSLCGDPADRRTYRIAVRRLPAGGGGSVEMHGLREGASLAVQGPRNAFPFLAHDRYLFLAGGIGITPILPMVTAAERFGADWRLVYTGRTRASLPFLDELPAGRVTVRTDDEHGVPSAADLLGDVPGDVPGGTAVYCCGPAPMIDAVRAAVGEDATLHYERFAPSPIVGGKPFEVELGRSGRVLAVPADRSALDVIRDVLPDVAYSCRQGFCGTCRTGVRAGDVDDRALSDQGDATMLTCVSRATGGRITLDL</sequence>
<feature type="domain" description="2Fe-2S ferredoxin-type" evidence="8">
    <location>
        <begin position="267"/>
        <end position="347"/>
    </location>
</feature>
<evidence type="ECO:0000256" key="2">
    <source>
        <dbReference type="ARBA" id="ARBA00022630"/>
    </source>
</evidence>
<dbReference type="Gene3D" id="2.40.30.10">
    <property type="entry name" value="Translation factors"/>
    <property type="match status" value="1"/>
</dbReference>
<evidence type="ECO:0000256" key="7">
    <source>
        <dbReference type="ARBA" id="ARBA00023014"/>
    </source>
</evidence>
<evidence type="ECO:0000259" key="9">
    <source>
        <dbReference type="PROSITE" id="PS51384"/>
    </source>
</evidence>
<dbReference type="PROSITE" id="PS51085">
    <property type="entry name" value="2FE2S_FER_2"/>
    <property type="match status" value="1"/>
</dbReference>
<feature type="domain" description="FAD-binding FR-type" evidence="9">
    <location>
        <begin position="44"/>
        <end position="145"/>
    </location>
</feature>
<dbReference type="Proteomes" id="UP001501020">
    <property type="component" value="Unassembled WGS sequence"/>
</dbReference>
<dbReference type="EMBL" id="BAAAMR010000107">
    <property type="protein sequence ID" value="GAA2162864.1"/>
    <property type="molecule type" value="Genomic_DNA"/>
</dbReference>
<evidence type="ECO:0000256" key="6">
    <source>
        <dbReference type="ARBA" id="ARBA00023004"/>
    </source>
</evidence>
<dbReference type="PANTHER" id="PTHR47354:SF1">
    <property type="entry name" value="CARNITINE MONOOXYGENASE REDUCTASE SUBUNIT"/>
    <property type="match status" value="1"/>
</dbReference>
<dbReference type="PRINTS" id="PR00409">
    <property type="entry name" value="PHDIOXRDTASE"/>
</dbReference>
<evidence type="ECO:0000256" key="3">
    <source>
        <dbReference type="ARBA" id="ARBA00022714"/>
    </source>
</evidence>
<reference evidence="10 11" key="1">
    <citation type="journal article" date="2019" name="Int. J. Syst. Evol. Microbiol.">
        <title>The Global Catalogue of Microorganisms (GCM) 10K type strain sequencing project: providing services to taxonomists for standard genome sequencing and annotation.</title>
        <authorList>
            <consortium name="The Broad Institute Genomics Platform"/>
            <consortium name="The Broad Institute Genome Sequencing Center for Infectious Disease"/>
            <person name="Wu L."/>
            <person name="Ma J."/>
        </authorList>
    </citation>
    <scope>NUCLEOTIDE SEQUENCE [LARGE SCALE GENOMIC DNA]</scope>
    <source>
        <strain evidence="10 11">JCM 13850</strain>
    </source>
</reference>
<proteinExistence type="predicted"/>
<dbReference type="InterPro" id="IPR050415">
    <property type="entry name" value="MRET"/>
</dbReference>
<protein>
    <submittedName>
        <fullName evidence="10">PDR/VanB family oxidoreductase</fullName>
    </submittedName>
</protein>
<evidence type="ECO:0000313" key="10">
    <source>
        <dbReference type="EMBL" id="GAA2162864.1"/>
    </source>
</evidence>
<dbReference type="SUPFAM" id="SSF52343">
    <property type="entry name" value="Ferredoxin reductase-like, C-terminal NADP-linked domain"/>
    <property type="match status" value="1"/>
</dbReference>
<dbReference type="Gene3D" id="3.10.20.30">
    <property type="match status" value="1"/>
</dbReference>
<dbReference type="PROSITE" id="PS51384">
    <property type="entry name" value="FAD_FR"/>
    <property type="match status" value="1"/>
</dbReference>
<comment type="cofactor">
    <cofactor evidence="1">
        <name>FAD</name>
        <dbReference type="ChEBI" id="CHEBI:57692"/>
    </cofactor>
</comment>
<dbReference type="InterPro" id="IPR036010">
    <property type="entry name" value="2Fe-2S_ferredoxin-like_sf"/>
</dbReference>
<keyword evidence="7" id="KW-0411">Iron-sulfur</keyword>
<dbReference type="Pfam" id="PF00111">
    <property type="entry name" value="Fer2"/>
    <property type="match status" value="1"/>
</dbReference>
<keyword evidence="4" id="KW-0479">Metal-binding</keyword>
<evidence type="ECO:0000256" key="1">
    <source>
        <dbReference type="ARBA" id="ARBA00001974"/>
    </source>
</evidence>
<evidence type="ECO:0000313" key="11">
    <source>
        <dbReference type="Proteomes" id="UP001501020"/>
    </source>
</evidence>
<dbReference type="RefSeq" id="WP_344279913.1">
    <property type="nucleotide sequence ID" value="NZ_BAAAMR010000107.1"/>
</dbReference>
<comment type="caution">
    <text evidence="10">The sequence shown here is derived from an EMBL/GenBank/DDBJ whole genome shotgun (WGS) entry which is preliminary data.</text>
</comment>
<dbReference type="InterPro" id="IPR017938">
    <property type="entry name" value="Riboflavin_synthase-like_b-brl"/>
</dbReference>
<dbReference type="SUPFAM" id="SSF54292">
    <property type="entry name" value="2Fe-2S ferredoxin-like"/>
    <property type="match status" value="1"/>
</dbReference>
<name>A0ABN3ADW7_9ACTN</name>
<keyword evidence="2" id="KW-0285">Flavoprotein</keyword>
<dbReference type="CDD" id="cd00207">
    <property type="entry name" value="fer2"/>
    <property type="match status" value="1"/>
</dbReference>
<dbReference type="InterPro" id="IPR006058">
    <property type="entry name" value="2Fe2S_fd_BS"/>
</dbReference>
<dbReference type="Gene3D" id="3.40.50.80">
    <property type="entry name" value="Nucleotide-binding domain of ferredoxin-NADP reductase (FNR) module"/>
    <property type="match status" value="1"/>
</dbReference>
<dbReference type="SUPFAM" id="SSF63380">
    <property type="entry name" value="Riboflavin synthase domain-like"/>
    <property type="match status" value="1"/>
</dbReference>
<dbReference type="PROSITE" id="PS00197">
    <property type="entry name" value="2FE2S_FER_1"/>
    <property type="match status" value="1"/>
</dbReference>
<dbReference type="InterPro" id="IPR039261">
    <property type="entry name" value="FNR_nucleotide-bd"/>
</dbReference>
<evidence type="ECO:0000259" key="8">
    <source>
        <dbReference type="PROSITE" id="PS51085"/>
    </source>
</evidence>
<dbReference type="CDD" id="cd06185">
    <property type="entry name" value="PDR_like"/>
    <property type="match status" value="1"/>
</dbReference>
<organism evidence="10 11">
    <name type="scientific">Actinomadura napierensis</name>
    <dbReference type="NCBI Taxonomy" id="267854"/>
    <lineage>
        <taxon>Bacteria</taxon>
        <taxon>Bacillati</taxon>
        <taxon>Actinomycetota</taxon>
        <taxon>Actinomycetes</taxon>
        <taxon>Streptosporangiales</taxon>
        <taxon>Thermomonosporaceae</taxon>
        <taxon>Actinomadura</taxon>
    </lineage>
</organism>
<keyword evidence="5" id="KW-0560">Oxidoreductase</keyword>
<evidence type="ECO:0000256" key="5">
    <source>
        <dbReference type="ARBA" id="ARBA00023002"/>
    </source>
</evidence>
<gene>
    <name evidence="10" type="ORF">GCM10009727_78640</name>
</gene>
<dbReference type="InterPro" id="IPR012675">
    <property type="entry name" value="Beta-grasp_dom_sf"/>
</dbReference>
<evidence type="ECO:0000256" key="4">
    <source>
        <dbReference type="ARBA" id="ARBA00022723"/>
    </source>
</evidence>
<keyword evidence="3" id="KW-0001">2Fe-2S</keyword>